<feature type="transmembrane region" description="Helical" evidence="8">
    <location>
        <begin position="205"/>
        <end position="226"/>
    </location>
</feature>
<accession>A0AA39H4C5</accession>
<sequence>MTIGDNRVIIARRSHIAGCLPVLIFKCQNPISVHRCENQEEMHNIHQHLSSVSGSSFIMEKNDVAEKKPLNKSEDHGEEQGLAKSLTLFNGVSIIVGCIIGSGIFVSPTGVQEKAGSVGLSLIVWVSSGLFTAIGAYCYAELGTLIHKSGGDYAYIMEAFGPLLAFLRLWIEAIVVRPCTCTIVALTFAIYMLRPFYPHCDPPHLLPQLLAASLIILLTAVNSISVRAATAVQDFFTVAKVLALVAIIATGFINVFVRDDPKYTDSFENIFENTAKDFGTASLAFYSGLFAYQGWNYLNFIVEELQNPKRNLPLSIAISCFTCTFIYVLVNCALYTVMTPDEMLTSPAVAVEFANKMYGRLAFTMPLAVACSTIGSANGVIFTSSRLFYVGAREGHMPTVLTMINKNTRTPIPAVVTTGLLSLGYLTLSDNVFSLINYIQISYWLAIAGAIAALFYFRYSMPNADRPIKVNLIFPIIFFIGCIALVIMPFIGDPKETTIGLLIMLSGLPVYAIFVAWKNKPKFFDTFTNSLTVFTQKMFLVVEDSSEDKTA</sequence>
<dbReference type="AlphaFoldDB" id="A0AA39H4C5"/>
<feature type="transmembrane region" description="Helical" evidence="8">
    <location>
        <begin position="314"/>
        <end position="337"/>
    </location>
</feature>
<evidence type="ECO:0000256" key="3">
    <source>
        <dbReference type="ARBA" id="ARBA00022448"/>
    </source>
</evidence>
<feature type="transmembrane region" description="Helical" evidence="8">
    <location>
        <begin position="441"/>
        <end position="459"/>
    </location>
</feature>
<comment type="similarity">
    <text evidence="2">Belongs to the amino acid-polyamine-organocation (APC) superfamily. L-type amino acid transporter (LAT) (TC 2.A.3.8) family.</text>
</comment>
<protein>
    <recommendedName>
        <fullName evidence="11">Amino acid permease/ SLC12A domain-containing protein</fullName>
    </recommendedName>
</protein>
<dbReference type="GO" id="GO:0005886">
    <property type="term" value="C:plasma membrane"/>
    <property type="evidence" value="ECO:0007669"/>
    <property type="project" value="UniProtKB-SubCell"/>
</dbReference>
<comment type="subcellular location">
    <subcellularLocation>
        <location evidence="1">Cell membrane</location>
        <topology evidence="1">Multi-pass membrane protein</topology>
    </subcellularLocation>
</comment>
<evidence type="ECO:0000256" key="5">
    <source>
        <dbReference type="ARBA" id="ARBA00022692"/>
    </source>
</evidence>
<feature type="transmembrane region" description="Helical" evidence="8">
    <location>
        <begin position="283"/>
        <end position="302"/>
    </location>
</feature>
<dbReference type="PANTHER" id="PTHR11785">
    <property type="entry name" value="AMINO ACID TRANSPORTER"/>
    <property type="match status" value="1"/>
</dbReference>
<dbReference type="EMBL" id="JAUCMV010000005">
    <property type="protein sequence ID" value="KAK0397542.1"/>
    <property type="molecule type" value="Genomic_DNA"/>
</dbReference>
<proteinExistence type="inferred from homology"/>
<name>A0AA39H4C5_9BILA</name>
<keyword evidence="6 8" id="KW-1133">Transmembrane helix</keyword>
<evidence type="ECO:0000313" key="9">
    <source>
        <dbReference type="EMBL" id="KAK0397542.1"/>
    </source>
</evidence>
<feature type="transmembrane region" description="Helical" evidence="8">
    <location>
        <begin position="367"/>
        <end position="389"/>
    </location>
</feature>
<keyword evidence="7 8" id="KW-0472">Membrane</keyword>
<evidence type="ECO:0000256" key="7">
    <source>
        <dbReference type="ARBA" id="ARBA00023136"/>
    </source>
</evidence>
<gene>
    <name evidence="9" type="ORF">QR680_002164</name>
</gene>
<feature type="transmembrane region" description="Helical" evidence="8">
    <location>
        <begin position="471"/>
        <end position="492"/>
    </location>
</feature>
<reference evidence="9" key="1">
    <citation type="submission" date="2023-06" db="EMBL/GenBank/DDBJ databases">
        <title>Genomic analysis of the entomopathogenic nematode Steinernema hermaphroditum.</title>
        <authorList>
            <person name="Schwarz E.M."/>
            <person name="Heppert J.K."/>
            <person name="Baniya A."/>
            <person name="Schwartz H.T."/>
            <person name="Tan C.-H."/>
            <person name="Antoshechkin I."/>
            <person name="Sternberg P.W."/>
            <person name="Goodrich-Blair H."/>
            <person name="Dillman A.R."/>
        </authorList>
    </citation>
    <scope>NUCLEOTIDE SEQUENCE</scope>
    <source>
        <strain evidence="9">PS9179</strain>
        <tissue evidence="9">Whole animal</tissue>
    </source>
</reference>
<dbReference type="FunFam" id="1.20.1740.10:FF:000003">
    <property type="entry name" value="Y+L amino acid transporter 1 isoform X1"/>
    <property type="match status" value="1"/>
</dbReference>
<dbReference type="InterPro" id="IPR002293">
    <property type="entry name" value="AA/rel_permease1"/>
</dbReference>
<keyword evidence="3" id="KW-0813">Transport</keyword>
<dbReference type="Pfam" id="PF13520">
    <property type="entry name" value="AA_permease_2"/>
    <property type="match status" value="1"/>
</dbReference>
<feature type="transmembrane region" description="Helical" evidence="8">
    <location>
        <begin position="238"/>
        <end position="257"/>
    </location>
</feature>
<dbReference type="InterPro" id="IPR050598">
    <property type="entry name" value="AminoAcid_Transporter"/>
</dbReference>
<dbReference type="Proteomes" id="UP001175271">
    <property type="component" value="Unassembled WGS sequence"/>
</dbReference>
<comment type="caution">
    <text evidence="9">The sequence shown here is derived from an EMBL/GenBank/DDBJ whole genome shotgun (WGS) entry which is preliminary data.</text>
</comment>
<feature type="transmembrane region" description="Helical" evidence="8">
    <location>
        <begin position="118"/>
        <end position="140"/>
    </location>
</feature>
<evidence type="ECO:0008006" key="11">
    <source>
        <dbReference type="Google" id="ProtNLM"/>
    </source>
</evidence>
<keyword evidence="4" id="KW-1003">Cell membrane</keyword>
<evidence type="ECO:0000313" key="10">
    <source>
        <dbReference type="Proteomes" id="UP001175271"/>
    </source>
</evidence>
<evidence type="ECO:0000256" key="6">
    <source>
        <dbReference type="ARBA" id="ARBA00022989"/>
    </source>
</evidence>
<evidence type="ECO:0000256" key="4">
    <source>
        <dbReference type="ARBA" id="ARBA00022475"/>
    </source>
</evidence>
<organism evidence="9 10">
    <name type="scientific">Steinernema hermaphroditum</name>
    <dbReference type="NCBI Taxonomy" id="289476"/>
    <lineage>
        <taxon>Eukaryota</taxon>
        <taxon>Metazoa</taxon>
        <taxon>Ecdysozoa</taxon>
        <taxon>Nematoda</taxon>
        <taxon>Chromadorea</taxon>
        <taxon>Rhabditida</taxon>
        <taxon>Tylenchina</taxon>
        <taxon>Panagrolaimomorpha</taxon>
        <taxon>Strongyloidoidea</taxon>
        <taxon>Steinernematidae</taxon>
        <taxon>Steinernema</taxon>
    </lineage>
</organism>
<feature type="transmembrane region" description="Helical" evidence="8">
    <location>
        <begin position="410"/>
        <end position="429"/>
    </location>
</feature>
<dbReference type="GO" id="GO:0015179">
    <property type="term" value="F:L-amino acid transmembrane transporter activity"/>
    <property type="evidence" value="ECO:0007669"/>
    <property type="project" value="TreeGrafter"/>
</dbReference>
<keyword evidence="10" id="KW-1185">Reference proteome</keyword>
<feature type="transmembrane region" description="Helical" evidence="8">
    <location>
        <begin position="498"/>
        <end position="517"/>
    </location>
</feature>
<evidence type="ECO:0000256" key="2">
    <source>
        <dbReference type="ARBA" id="ARBA00007040"/>
    </source>
</evidence>
<feature type="transmembrane region" description="Helical" evidence="8">
    <location>
        <begin position="174"/>
        <end position="193"/>
    </location>
</feature>
<evidence type="ECO:0000256" key="8">
    <source>
        <dbReference type="SAM" id="Phobius"/>
    </source>
</evidence>
<dbReference type="Gene3D" id="1.20.1740.10">
    <property type="entry name" value="Amino acid/polyamine transporter I"/>
    <property type="match status" value="1"/>
</dbReference>
<dbReference type="PIRSF" id="PIRSF006060">
    <property type="entry name" value="AA_transporter"/>
    <property type="match status" value="1"/>
</dbReference>
<dbReference type="PANTHER" id="PTHR11785:SF531">
    <property type="entry name" value="LARGE NEUTRAL AMINO ACIDS TRANSPORTER SMALL SUBUNIT 1"/>
    <property type="match status" value="1"/>
</dbReference>
<evidence type="ECO:0000256" key="1">
    <source>
        <dbReference type="ARBA" id="ARBA00004651"/>
    </source>
</evidence>
<feature type="transmembrane region" description="Helical" evidence="8">
    <location>
        <begin position="86"/>
        <end position="106"/>
    </location>
</feature>
<keyword evidence="5 8" id="KW-0812">Transmembrane</keyword>